<sequence>MCGELTCSYESTDLHLCVYQDGLSTCLLQLDDEE</sequence>
<dbReference type="AlphaFoldDB" id="L7Z825"/>
<accession>L7Z825</accession>
<gene>
    <name evidence="1" type="primary">Ds-4-22</name>
</gene>
<name>L7Z825_DUNSA</name>
<reference evidence="1" key="1">
    <citation type="submission" date="2013-01" db="EMBL/GenBank/DDBJ databases">
        <authorList>
            <person name="Gong W."/>
            <person name="Zhao L."/>
            <person name="Chen X."/>
            <person name="Zhang F."/>
            <person name="Hu B."/>
            <person name="Chen D."/>
        </authorList>
    </citation>
    <scope>NUCLEOTIDE SEQUENCE</scope>
    <source>
        <strain evidence="1">Y6</strain>
    </source>
</reference>
<dbReference type="EMBL" id="KC469066">
    <property type="protein sequence ID" value="AGE10684.1"/>
    <property type="molecule type" value="mRNA"/>
</dbReference>
<protein>
    <submittedName>
        <fullName evidence="1">Uncharacterized protein</fullName>
    </submittedName>
</protein>
<organism evidence="1">
    <name type="scientific">Dunaliella salina</name>
    <name type="common">Green alga</name>
    <name type="synonym">Protococcus salinus</name>
    <dbReference type="NCBI Taxonomy" id="3046"/>
    <lineage>
        <taxon>Eukaryota</taxon>
        <taxon>Viridiplantae</taxon>
        <taxon>Chlorophyta</taxon>
        <taxon>core chlorophytes</taxon>
        <taxon>Chlorophyceae</taxon>
        <taxon>CS clade</taxon>
        <taxon>Chlamydomonadales</taxon>
        <taxon>Dunaliellaceae</taxon>
        <taxon>Dunaliella</taxon>
    </lineage>
</organism>
<evidence type="ECO:0000313" key="1">
    <source>
        <dbReference type="EMBL" id="AGE10684.1"/>
    </source>
</evidence>
<proteinExistence type="evidence at transcript level"/>